<evidence type="ECO:0000256" key="1">
    <source>
        <dbReference type="ARBA" id="ARBA00009477"/>
    </source>
</evidence>
<dbReference type="STRING" id="553175.POREN0001_1301"/>
<proteinExistence type="inferred from homology"/>
<keyword evidence="4" id="KW-1185">Reference proteome</keyword>
<evidence type="ECO:0000259" key="2">
    <source>
        <dbReference type="Pfam" id="PF25954"/>
    </source>
</evidence>
<dbReference type="PANTHER" id="PTHR30469">
    <property type="entry name" value="MULTIDRUG RESISTANCE PROTEIN MDTA"/>
    <property type="match status" value="1"/>
</dbReference>
<dbReference type="FunFam" id="2.40.30.170:FF:000010">
    <property type="entry name" value="Efflux RND transporter periplasmic adaptor subunit"/>
    <property type="match status" value="1"/>
</dbReference>
<dbReference type="Proteomes" id="UP000004295">
    <property type="component" value="Unassembled WGS sequence"/>
</dbReference>
<organism evidence="3 4">
    <name type="scientific">Porphyromonas endodontalis (strain ATCC 35406 / DSM 24491 / JCM 8526 / CCUG 16442 / BCRC 14492 / NCTC 13058 / HG 370)</name>
    <name type="common">Bacteroides endodontalis</name>
    <dbReference type="NCBI Taxonomy" id="553175"/>
    <lineage>
        <taxon>Bacteria</taxon>
        <taxon>Pseudomonadati</taxon>
        <taxon>Bacteroidota</taxon>
        <taxon>Bacteroidia</taxon>
        <taxon>Bacteroidales</taxon>
        <taxon>Porphyromonadaceae</taxon>
        <taxon>Porphyromonas</taxon>
    </lineage>
</organism>
<dbReference type="InterPro" id="IPR006143">
    <property type="entry name" value="RND_pump_MFP"/>
</dbReference>
<dbReference type="RefSeq" id="WP_004331990.1">
    <property type="nucleotide sequence ID" value="NZ_ACNN01000005.1"/>
</dbReference>
<dbReference type="eggNOG" id="COG0845">
    <property type="taxonomic scope" value="Bacteria"/>
</dbReference>
<dbReference type="Gene3D" id="2.40.420.20">
    <property type="match status" value="1"/>
</dbReference>
<evidence type="ECO:0000313" key="3">
    <source>
        <dbReference type="EMBL" id="EEN83523.1"/>
    </source>
</evidence>
<evidence type="ECO:0000313" key="4">
    <source>
        <dbReference type="Proteomes" id="UP000004295"/>
    </source>
</evidence>
<comment type="similarity">
    <text evidence="1">Belongs to the membrane fusion protein (MFP) (TC 8.A.1) family.</text>
</comment>
<comment type="caution">
    <text evidence="3">The sequence shown here is derived from an EMBL/GenBank/DDBJ whole genome shotgun (WGS) entry which is preliminary data.</text>
</comment>
<dbReference type="Gene3D" id="2.40.50.100">
    <property type="match status" value="1"/>
</dbReference>
<accession>C3J858</accession>
<dbReference type="PANTHER" id="PTHR30469:SF15">
    <property type="entry name" value="HLYD FAMILY OF SECRETION PROTEINS"/>
    <property type="match status" value="1"/>
</dbReference>
<dbReference type="EMBL" id="ACNN01000005">
    <property type="protein sequence ID" value="EEN83523.1"/>
    <property type="molecule type" value="Genomic_DNA"/>
</dbReference>
<protein>
    <submittedName>
        <fullName evidence="3">Efflux transporter, RND family, MFP subunit</fullName>
    </submittedName>
</protein>
<dbReference type="AlphaFoldDB" id="C3J858"/>
<dbReference type="Gene3D" id="2.40.30.170">
    <property type="match status" value="1"/>
</dbReference>
<dbReference type="PROSITE" id="PS51257">
    <property type="entry name" value="PROKAR_LIPOPROTEIN"/>
    <property type="match status" value="1"/>
</dbReference>
<dbReference type="GO" id="GO:1990281">
    <property type="term" value="C:efflux pump complex"/>
    <property type="evidence" value="ECO:0007669"/>
    <property type="project" value="TreeGrafter"/>
</dbReference>
<dbReference type="GeneID" id="93365609"/>
<name>C3J858_POREA</name>
<feature type="domain" description="CusB-like beta-barrel" evidence="2">
    <location>
        <begin position="204"/>
        <end position="276"/>
    </location>
</feature>
<reference evidence="3 4" key="1">
    <citation type="submission" date="2009-04" db="EMBL/GenBank/DDBJ databases">
        <authorList>
            <person name="Sebastian Y."/>
            <person name="Madupu R."/>
            <person name="Durkin A.S."/>
            <person name="Torralba M."/>
            <person name="Methe B."/>
            <person name="Sutton G.G."/>
            <person name="Strausberg R.L."/>
            <person name="Nelson K.E."/>
        </authorList>
    </citation>
    <scope>NUCLEOTIDE SEQUENCE [LARGE SCALE GENOMIC DNA]</scope>
    <source>
        <strain evidence="4">ATCC 35406 / BCRC 14492 / JCM 8526 / NCTC 13058 / HG 370</strain>
    </source>
</reference>
<dbReference type="NCBIfam" id="TIGR01730">
    <property type="entry name" value="RND_mfp"/>
    <property type="match status" value="1"/>
</dbReference>
<dbReference type="GO" id="GO:0015562">
    <property type="term" value="F:efflux transmembrane transporter activity"/>
    <property type="evidence" value="ECO:0007669"/>
    <property type="project" value="TreeGrafter"/>
</dbReference>
<sequence>MHIKGIKSFLLPAVLLLLIGTTTSCSKKKDKDQESDADKVVPVTIIQAKQMIFTPKIRFSGTAEASKSANLGTALPGRIERIHYGKGSFVPKGALIVEMSDEMLLQAQIENDAIKRDFERITRLLEKKSISQMDYDHVKAKYEASVAKVAMLKKNTSITAPFSGIITDILVNEGETYTFTPSLSNELKLESGIIELRQINPLKITIEVNEKELNYIEKGQSATIIFDAYPDKPTEGKISYLSPALSPMTRTAAVEVNIPNKDNRLKPGMYCNVSITLPEREGLFVPLNAIYRLAGTAEEFVFKVNTEGTEVSRIPVTRGEINDGWAYIESDAIKSGDSIVVDGKNKLNDGSKVSVVKKK</sequence>
<dbReference type="Gene3D" id="1.10.287.470">
    <property type="entry name" value="Helix hairpin bin"/>
    <property type="match status" value="1"/>
</dbReference>
<gene>
    <name evidence="3" type="ORF">POREN0001_1301</name>
</gene>
<dbReference type="InterPro" id="IPR058792">
    <property type="entry name" value="Beta-barrel_RND_2"/>
</dbReference>
<dbReference type="Pfam" id="PF25954">
    <property type="entry name" value="Beta-barrel_RND_2"/>
    <property type="match status" value="1"/>
</dbReference>
<dbReference type="SUPFAM" id="SSF111369">
    <property type="entry name" value="HlyD-like secretion proteins"/>
    <property type="match status" value="1"/>
</dbReference>